<dbReference type="CDD" id="cd01085">
    <property type="entry name" value="APP"/>
    <property type="match status" value="1"/>
</dbReference>
<dbReference type="InterPro" id="IPR032416">
    <property type="entry name" value="Peptidase_M24_C"/>
</dbReference>
<evidence type="ECO:0000256" key="2">
    <source>
        <dbReference type="ARBA" id="ARBA00022723"/>
    </source>
</evidence>
<feature type="domain" description="Peptidase M24" evidence="4">
    <location>
        <begin position="304"/>
        <end position="521"/>
    </location>
</feature>
<dbReference type="RefSeq" id="WP_125364541.1">
    <property type="nucleotide sequence ID" value="NZ_RHWT01000001.1"/>
</dbReference>
<dbReference type="EMBL" id="RHWT01000001">
    <property type="protein sequence ID" value="RSB34006.1"/>
    <property type="molecule type" value="Genomic_DNA"/>
</dbReference>
<evidence type="ECO:0000256" key="1">
    <source>
        <dbReference type="ARBA" id="ARBA00008766"/>
    </source>
</evidence>
<comment type="caution">
    <text evidence="7">The sequence shown here is derived from an EMBL/GenBank/DDBJ whole genome shotgun (WGS) entry which is preliminary data.</text>
</comment>
<dbReference type="SUPFAM" id="SSF55920">
    <property type="entry name" value="Creatinase/aminopeptidase"/>
    <property type="match status" value="1"/>
</dbReference>
<organism evidence="7 8">
    <name type="scientific">Enterobacter cloacae</name>
    <dbReference type="NCBI Taxonomy" id="550"/>
    <lineage>
        <taxon>Bacteria</taxon>
        <taxon>Pseudomonadati</taxon>
        <taxon>Pseudomonadota</taxon>
        <taxon>Gammaproteobacteria</taxon>
        <taxon>Enterobacterales</taxon>
        <taxon>Enterobacteriaceae</taxon>
        <taxon>Enterobacter</taxon>
        <taxon>Enterobacter cloacae complex</taxon>
    </lineage>
</organism>
<dbReference type="GO" id="GO:0046872">
    <property type="term" value="F:metal ion binding"/>
    <property type="evidence" value="ECO:0007669"/>
    <property type="project" value="UniProtKB-KW"/>
</dbReference>
<evidence type="ECO:0000259" key="6">
    <source>
        <dbReference type="Pfam" id="PF16188"/>
    </source>
</evidence>
<keyword evidence="3" id="KW-0378">Hydrolase</keyword>
<dbReference type="Proteomes" id="UP000275321">
    <property type="component" value="Unassembled WGS sequence"/>
</dbReference>
<evidence type="ECO:0000256" key="3">
    <source>
        <dbReference type="ARBA" id="ARBA00022801"/>
    </source>
</evidence>
<dbReference type="GO" id="GO:0005737">
    <property type="term" value="C:cytoplasm"/>
    <property type="evidence" value="ECO:0007669"/>
    <property type="project" value="UniProtKB-ARBA"/>
</dbReference>
<name>A0A427KSF1_ENTCL</name>
<dbReference type="Pfam" id="PF01321">
    <property type="entry name" value="Creatinase_N"/>
    <property type="match status" value="1"/>
</dbReference>
<dbReference type="Pfam" id="PF00557">
    <property type="entry name" value="Peptidase_M24"/>
    <property type="match status" value="1"/>
</dbReference>
<dbReference type="AlphaFoldDB" id="A0A427KSF1"/>
<dbReference type="FunFam" id="3.90.230.10:FF:000009">
    <property type="entry name" value="xaa-Pro aminopeptidase 2"/>
    <property type="match status" value="1"/>
</dbReference>
<dbReference type="InterPro" id="IPR036005">
    <property type="entry name" value="Creatinase/aminopeptidase-like"/>
</dbReference>
<dbReference type="Gene3D" id="3.90.230.10">
    <property type="entry name" value="Creatinase/methionine aminopeptidase superfamily"/>
    <property type="match status" value="1"/>
</dbReference>
<dbReference type="GO" id="GO:0070006">
    <property type="term" value="F:metalloaminopeptidase activity"/>
    <property type="evidence" value="ECO:0007669"/>
    <property type="project" value="InterPro"/>
</dbReference>
<dbReference type="InterPro" id="IPR029149">
    <property type="entry name" value="Creatin/AminoP/Spt16_N"/>
</dbReference>
<reference evidence="7 8" key="1">
    <citation type="submission" date="2018-10" db="EMBL/GenBank/DDBJ databases">
        <title>Transmission dynamics of multidrug resistant bacteria on intensive care unit surfaces.</title>
        <authorList>
            <person name="D'Souza A.W."/>
            <person name="Potter R.F."/>
            <person name="Wallace M."/>
            <person name="Shupe A."/>
            <person name="Patel S."/>
            <person name="Sun S."/>
            <person name="Gul D."/>
            <person name="Kwon J.H."/>
            <person name="Andleeb S."/>
            <person name="Burnham C.-A.D."/>
            <person name="Dantas G."/>
        </authorList>
    </citation>
    <scope>NUCLEOTIDE SEQUENCE [LARGE SCALE GENOMIC DNA]</scope>
    <source>
        <strain evidence="7 8">EC_073</strain>
    </source>
</reference>
<dbReference type="PANTHER" id="PTHR43763:SF6">
    <property type="entry name" value="XAA-PRO AMINOPEPTIDASE 1"/>
    <property type="match status" value="1"/>
</dbReference>
<comment type="similarity">
    <text evidence="1">Belongs to the peptidase M24B family.</text>
</comment>
<keyword evidence="2" id="KW-0479">Metal-binding</keyword>
<sequence length="590" mass="65568">MHNTSPLSALRQWLQENQLDGMIVPRADAWQSEYCAPYDEKLAWLTGFDGSAGLALVLKDKALLFVDGRYQVQARVQVNMDEVEIHHLHNEPLAQWLTANVEAGTRIGFEALLMTNADYETLSATPCEMVPLNQSPFDTLWTDRPAAPAGLIREMPVEISGESSADKRQRVAAVLAANNADYLAVTLPDNIAWLLNVRGSDIPTSPVPLSFALLSRDGSVEWFVNDNKLSDLPDSVRNAFTIAPQDAFIERCQRISQGKRVMVDAGSAPVALRVAIEPDGDILWQTDPITLMKANKNPVELAGYRECHHQDGAAWVNFLAWLSREVPERAAAGQPVTELEAQAQQLAFRERQPGFIEQSFATISASSSNAAMCHYHSSEASNKPIGHDHFYLNDSGGQYHNGTTDATRTLAWGKVSPQQRLHYTAVLKGFLSLITLQFPSGTQGHQLDAFARRPLWELGLDFDHGTGHGVGHQLLIHENPHRIAKKVNPWPLVAGNIMTIEPGYYLADSHGIRIENQVEIVESRPGFCKFASLTLIPIDLSQVELNLLNEQEKQWLDEYHQQVREALSPLVESDARPWLVEATAPIRVNR</sequence>
<accession>A0A427KSF1</accession>
<feature type="domain" description="Peptidase M24 C-terminal" evidence="6">
    <location>
        <begin position="526"/>
        <end position="586"/>
    </location>
</feature>
<dbReference type="InterPro" id="IPR000587">
    <property type="entry name" value="Creatinase_N"/>
</dbReference>
<dbReference type="InterPro" id="IPR033740">
    <property type="entry name" value="Pept_M24B"/>
</dbReference>
<evidence type="ECO:0000259" key="4">
    <source>
        <dbReference type="Pfam" id="PF00557"/>
    </source>
</evidence>
<evidence type="ECO:0000313" key="7">
    <source>
        <dbReference type="EMBL" id="RSB34006.1"/>
    </source>
</evidence>
<dbReference type="Pfam" id="PF16189">
    <property type="entry name" value="Creatinase_N_2"/>
    <property type="match status" value="1"/>
</dbReference>
<proteinExistence type="inferred from homology"/>
<feature type="domain" description="Creatinase N-terminal" evidence="5">
    <location>
        <begin position="7"/>
        <end position="131"/>
    </location>
</feature>
<dbReference type="SUPFAM" id="SSF53092">
    <property type="entry name" value="Creatinase/prolidase N-terminal domain"/>
    <property type="match status" value="1"/>
</dbReference>
<keyword evidence="7" id="KW-0031">Aminopeptidase</keyword>
<keyword evidence="7" id="KW-0645">Protease</keyword>
<protein>
    <submittedName>
        <fullName evidence="7">Aminopeptidase P family protein</fullName>
    </submittedName>
</protein>
<dbReference type="PANTHER" id="PTHR43763">
    <property type="entry name" value="XAA-PRO AMINOPEPTIDASE 1"/>
    <property type="match status" value="1"/>
</dbReference>
<evidence type="ECO:0000313" key="8">
    <source>
        <dbReference type="Proteomes" id="UP000275321"/>
    </source>
</evidence>
<dbReference type="Gene3D" id="3.40.350.10">
    <property type="entry name" value="Creatinase/prolidase N-terminal domain"/>
    <property type="match status" value="2"/>
</dbReference>
<dbReference type="InterPro" id="IPR050422">
    <property type="entry name" value="X-Pro_aminopeptidase_P"/>
</dbReference>
<gene>
    <name evidence="7" type="ORF">EGK68_00705</name>
</gene>
<evidence type="ECO:0000259" key="5">
    <source>
        <dbReference type="Pfam" id="PF01321"/>
    </source>
</evidence>
<dbReference type="InterPro" id="IPR000994">
    <property type="entry name" value="Pept_M24"/>
</dbReference>
<dbReference type="Pfam" id="PF16188">
    <property type="entry name" value="Peptidase_M24_C"/>
    <property type="match status" value="1"/>
</dbReference>